<proteinExistence type="predicted"/>
<evidence type="ECO:0000256" key="1">
    <source>
        <dbReference type="SAM" id="MobiDB-lite"/>
    </source>
</evidence>
<feature type="transmembrane region" description="Helical" evidence="2">
    <location>
        <begin position="53"/>
        <end position="78"/>
    </location>
</feature>
<keyword evidence="2" id="KW-0472">Membrane</keyword>
<feature type="compositionally biased region" description="Pro residues" evidence="1">
    <location>
        <begin position="1"/>
        <end position="43"/>
    </location>
</feature>
<dbReference type="EMBL" id="WVUH01000259">
    <property type="protein sequence ID" value="MBO4209077.1"/>
    <property type="molecule type" value="Genomic_DNA"/>
</dbReference>
<dbReference type="Proteomes" id="UP000823521">
    <property type="component" value="Unassembled WGS sequence"/>
</dbReference>
<comment type="caution">
    <text evidence="3">The sequence shown here is derived from an EMBL/GenBank/DDBJ whole genome shotgun (WGS) entry which is preliminary data.</text>
</comment>
<keyword evidence="2" id="KW-1133">Transmembrane helix</keyword>
<keyword evidence="2" id="KW-0812">Transmembrane</keyword>
<gene>
    <name evidence="3" type="ORF">GSF22_24205</name>
</gene>
<evidence type="ECO:0000256" key="2">
    <source>
        <dbReference type="SAM" id="Phobius"/>
    </source>
</evidence>
<accession>A0ABS3VX17</accession>
<sequence>MSGPPMSGPPMSGPPGYPAPGQPGFPPPGGPAFPAPGQPPYGAPAPVKKKRGLLIASIVLAVALLLCGGGGTAAFLVLRNAETGEGAPSPTEAVIGFLTAVYTDQDAKQAAALVCPAARDDKAIAKRVKEVRDLATTYKNPRFSWSVPKVDDQNAERAVVSTKVTMATGDEKVSRQDLKFTVVQSSGWWVCEVA</sequence>
<feature type="region of interest" description="Disordered" evidence="1">
    <location>
        <begin position="1"/>
        <end position="44"/>
    </location>
</feature>
<evidence type="ECO:0008006" key="5">
    <source>
        <dbReference type="Google" id="ProtNLM"/>
    </source>
</evidence>
<name>A0ABS3VX17_MICEH</name>
<evidence type="ECO:0000313" key="4">
    <source>
        <dbReference type="Proteomes" id="UP000823521"/>
    </source>
</evidence>
<reference evidence="3 4" key="1">
    <citation type="submission" date="2019-12" db="EMBL/GenBank/DDBJ databases">
        <title>Whole genome sequencing of endophytic Actinobacterium Micromonospora sp. MPMI6T.</title>
        <authorList>
            <person name="Evv R."/>
            <person name="Podile A.R."/>
        </authorList>
    </citation>
    <scope>NUCLEOTIDE SEQUENCE [LARGE SCALE GENOMIC DNA]</scope>
    <source>
        <strain evidence="3 4">MPMI6</strain>
    </source>
</reference>
<protein>
    <recommendedName>
        <fullName evidence="5">Ig-like domain-containing protein</fullName>
    </recommendedName>
</protein>
<evidence type="ECO:0000313" key="3">
    <source>
        <dbReference type="EMBL" id="MBO4209077.1"/>
    </source>
</evidence>
<organism evidence="3 4">
    <name type="scientific">Micromonospora echinofusca</name>
    <dbReference type="NCBI Taxonomy" id="47858"/>
    <lineage>
        <taxon>Bacteria</taxon>
        <taxon>Bacillati</taxon>
        <taxon>Actinomycetota</taxon>
        <taxon>Actinomycetes</taxon>
        <taxon>Micromonosporales</taxon>
        <taxon>Micromonosporaceae</taxon>
        <taxon>Micromonospora</taxon>
    </lineage>
</organism>
<keyword evidence="4" id="KW-1185">Reference proteome</keyword>